<keyword evidence="3" id="KW-1185">Reference proteome</keyword>
<reference evidence="2 3" key="1">
    <citation type="submission" date="2024-01" db="EMBL/GenBank/DDBJ databases">
        <title>The genomes of 5 underutilized Papilionoideae crops provide insights into root nodulation and disease resistanc.</title>
        <authorList>
            <person name="Jiang F."/>
        </authorList>
    </citation>
    <scope>NUCLEOTIDE SEQUENCE [LARGE SCALE GENOMIC DNA]</scope>
    <source>
        <strain evidence="2">LVBAO_FW01</strain>
        <tissue evidence="2">Leaves</tissue>
    </source>
</reference>
<name>A0AAN9M363_CANGL</name>
<dbReference type="Proteomes" id="UP001367508">
    <property type="component" value="Unassembled WGS sequence"/>
</dbReference>
<dbReference type="AlphaFoldDB" id="A0AAN9M363"/>
<protein>
    <submittedName>
        <fullName evidence="2">Uncharacterized protein</fullName>
    </submittedName>
</protein>
<proteinExistence type="predicted"/>
<gene>
    <name evidence="2" type="ORF">VNO77_13998</name>
</gene>
<dbReference type="EMBL" id="JAYMYQ010000003">
    <property type="protein sequence ID" value="KAK7344423.1"/>
    <property type="molecule type" value="Genomic_DNA"/>
</dbReference>
<dbReference type="PANTHER" id="PTHR45621">
    <property type="entry name" value="OS01G0588500 PROTEIN-RELATED"/>
    <property type="match status" value="1"/>
</dbReference>
<feature type="region of interest" description="Disordered" evidence="1">
    <location>
        <begin position="105"/>
        <end position="184"/>
    </location>
</feature>
<evidence type="ECO:0000313" key="3">
    <source>
        <dbReference type="Proteomes" id="UP001367508"/>
    </source>
</evidence>
<feature type="compositionally biased region" description="Basic residues" evidence="1">
    <location>
        <begin position="121"/>
        <end position="130"/>
    </location>
</feature>
<dbReference type="InterPro" id="IPR050823">
    <property type="entry name" value="Plant_Ser_Thr_Prot_Kinase"/>
</dbReference>
<sequence>MDSIRGGSPYCAGVFLVMAQGNKARPVLNDSRKLSTIMDPKLEVQYSEMGARKAAALDYQCLSHRPRNRPLMTIVVKILEPLKDFDDIPIGPFVYTVPVESNEMNKENEIPKEQKSENDHHHHNNGHRHHDNNDVHRDANKGEVYRKRKRENDHHHRNHHRHNGHRHHPFKSPKPISHSKNDDH</sequence>
<feature type="compositionally biased region" description="Basic and acidic residues" evidence="1">
    <location>
        <begin position="131"/>
        <end position="154"/>
    </location>
</feature>
<feature type="compositionally biased region" description="Basic residues" evidence="1">
    <location>
        <begin position="155"/>
        <end position="171"/>
    </location>
</feature>
<evidence type="ECO:0000256" key="1">
    <source>
        <dbReference type="SAM" id="MobiDB-lite"/>
    </source>
</evidence>
<organism evidence="2 3">
    <name type="scientific">Canavalia gladiata</name>
    <name type="common">Sword bean</name>
    <name type="synonym">Dolichos gladiatus</name>
    <dbReference type="NCBI Taxonomy" id="3824"/>
    <lineage>
        <taxon>Eukaryota</taxon>
        <taxon>Viridiplantae</taxon>
        <taxon>Streptophyta</taxon>
        <taxon>Embryophyta</taxon>
        <taxon>Tracheophyta</taxon>
        <taxon>Spermatophyta</taxon>
        <taxon>Magnoliopsida</taxon>
        <taxon>eudicotyledons</taxon>
        <taxon>Gunneridae</taxon>
        <taxon>Pentapetalae</taxon>
        <taxon>rosids</taxon>
        <taxon>fabids</taxon>
        <taxon>Fabales</taxon>
        <taxon>Fabaceae</taxon>
        <taxon>Papilionoideae</taxon>
        <taxon>50 kb inversion clade</taxon>
        <taxon>NPAAA clade</taxon>
        <taxon>indigoferoid/millettioid clade</taxon>
        <taxon>Phaseoleae</taxon>
        <taxon>Canavalia</taxon>
    </lineage>
</organism>
<dbReference type="Gene3D" id="1.10.510.10">
    <property type="entry name" value="Transferase(Phosphotransferase) domain 1"/>
    <property type="match status" value="1"/>
</dbReference>
<evidence type="ECO:0000313" key="2">
    <source>
        <dbReference type="EMBL" id="KAK7344423.1"/>
    </source>
</evidence>
<comment type="caution">
    <text evidence="2">The sequence shown here is derived from an EMBL/GenBank/DDBJ whole genome shotgun (WGS) entry which is preliminary data.</text>
</comment>
<accession>A0AAN9M363</accession>
<feature type="compositionally biased region" description="Basic and acidic residues" evidence="1">
    <location>
        <begin position="105"/>
        <end position="120"/>
    </location>
</feature>